<comment type="caution">
    <text evidence="1">The sequence shown here is derived from an EMBL/GenBank/DDBJ whole genome shotgun (WGS) entry which is preliminary data.</text>
</comment>
<sequence>MMLLDLLEFMTLGTTGLAAVLVTANSLDQIFEWTNWITPATGVIVVVGIVTHGWRFGQESGHLGNAAPRIVVKKALKSVRREVKLCNRREATCLASLNGPVVDSTEFSRPAATSFEEKSSVSSWQTSHGAPMTTSPLTACSPSVESDEAAFVFSNEEQSVVQCLRDMEHDRADRGRSAYGRGVCPVPGNETHEPACSAVPHASSLFLCRALHVVITWRSSPSEVCSGVRPRLLHLCGLLKSSR</sequence>
<dbReference type="EMBL" id="JASMQC010000011">
    <property type="protein sequence ID" value="KAK1941824.1"/>
    <property type="molecule type" value="Genomic_DNA"/>
</dbReference>
<dbReference type="AlphaFoldDB" id="A0AAD9GNT5"/>
<organism evidence="1 2">
    <name type="scientific">Phytophthora citrophthora</name>
    <dbReference type="NCBI Taxonomy" id="4793"/>
    <lineage>
        <taxon>Eukaryota</taxon>
        <taxon>Sar</taxon>
        <taxon>Stramenopiles</taxon>
        <taxon>Oomycota</taxon>
        <taxon>Peronosporomycetes</taxon>
        <taxon>Peronosporales</taxon>
        <taxon>Peronosporaceae</taxon>
        <taxon>Phytophthora</taxon>
    </lineage>
</organism>
<accession>A0AAD9GNT5</accession>
<proteinExistence type="predicted"/>
<dbReference type="Proteomes" id="UP001259832">
    <property type="component" value="Unassembled WGS sequence"/>
</dbReference>
<reference evidence="1" key="1">
    <citation type="submission" date="2023-08" db="EMBL/GenBank/DDBJ databases">
        <title>Reference Genome Resource for the Citrus Pathogen Phytophthora citrophthora.</title>
        <authorList>
            <person name="Moller H."/>
            <person name="Coetzee B."/>
            <person name="Rose L.J."/>
            <person name="Van Niekerk J.M."/>
        </authorList>
    </citation>
    <scope>NUCLEOTIDE SEQUENCE</scope>
    <source>
        <strain evidence="1">STE-U-9442</strain>
    </source>
</reference>
<keyword evidence="2" id="KW-1185">Reference proteome</keyword>
<protein>
    <submittedName>
        <fullName evidence="1">Uncharacterized protein</fullName>
    </submittedName>
</protein>
<name>A0AAD9GNT5_9STRA</name>
<evidence type="ECO:0000313" key="1">
    <source>
        <dbReference type="EMBL" id="KAK1941824.1"/>
    </source>
</evidence>
<evidence type="ECO:0000313" key="2">
    <source>
        <dbReference type="Proteomes" id="UP001259832"/>
    </source>
</evidence>
<gene>
    <name evidence="1" type="ORF">P3T76_006888</name>
</gene>